<evidence type="ECO:0000256" key="6">
    <source>
        <dbReference type="PROSITE-ProRule" id="PRU00175"/>
    </source>
</evidence>
<dbReference type="AlphaFoldDB" id="A0A2N9GLF1"/>
<evidence type="ECO:0000256" key="7">
    <source>
        <dbReference type="SAM" id="MobiDB-lite"/>
    </source>
</evidence>
<feature type="domain" description="RING-type" evidence="8">
    <location>
        <begin position="77"/>
        <end position="144"/>
    </location>
</feature>
<evidence type="ECO:0000256" key="4">
    <source>
        <dbReference type="ARBA" id="ARBA00022771"/>
    </source>
</evidence>
<dbReference type="EMBL" id="OIVN01002068">
    <property type="protein sequence ID" value="SPD00288.1"/>
    <property type="molecule type" value="Genomic_DNA"/>
</dbReference>
<accession>A0A2N9GLF1</accession>
<evidence type="ECO:0000259" key="8">
    <source>
        <dbReference type="PROSITE" id="PS50089"/>
    </source>
</evidence>
<evidence type="ECO:0000256" key="3">
    <source>
        <dbReference type="ARBA" id="ARBA00022737"/>
    </source>
</evidence>
<evidence type="ECO:0000256" key="5">
    <source>
        <dbReference type="ARBA" id="ARBA00022833"/>
    </source>
</evidence>
<dbReference type="InterPro" id="IPR026960">
    <property type="entry name" value="RVT-Znf"/>
</dbReference>
<evidence type="ECO:0000256" key="1">
    <source>
        <dbReference type="ARBA" id="ARBA00007269"/>
    </source>
</evidence>
<feature type="region of interest" description="Disordered" evidence="7">
    <location>
        <begin position="1"/>
        <end position="34"/>
    </location>
</feature>
<dbReference type="InterPro" id="IPR034078">
    <property type="entry name" value="NFX1_fam"/>
</dbReference>
<dbReference type="GO" id="GO:0008270">
    <property type="term" value="F:zinc ion binding"/>
    <property type="evidence" value="ECO:0007669"/>
    <property type="project" value="UniProtKB-KW"/>
</dbReference>
<organism evidence="9">
    <name type="scientific">Fagus sylvatica</name>
    <name type="common">Beechnut</name>
    <dbReference type="NCBI Taxonomy" id="28930"/>
    <lineage>
        <taxon>Eukaryota</taxon>
        <taxon>Viridiplantae</taxon>
        <taxon>Streptophyta</taxon>
        <taxon>Embryophyta</taxon>
        <taxon>Tracheophyta</taxon>
        <taxon>Spermatophyta</taxon>
        <taxon>Magnoliopsida</taxon>
        <taxon>eudicotyledons</taxon>
        <taxon>Gunneridae</taxon>
        <taxon>Pentapetalae</taxon>
        <taxon>rosids</taxon>
        <taxon>fabids</taxon>
        <taxon>Fagales</taxon>
        <taxon>Fagaceae</taxon>
        <taxon>Fagus</taxon>
    </lineage>
</organism>
<dbReference type="GO" id="GO:0000981">
    <property type="term" value="F:DNA-binding transcription factor activity, RNA polymerase II-specific"/>
    <property type="evidence" value="ECO:0007669"/>
    <property type="project" value="TreeGrafter"/>
</dbReference>
<dbReference type="PROSITE" id="PS50089">
    <property type="entry name" value="ZF_RING_2"/>
    <property type="match status" value="1"/>
</dbReference>
<dbReference type="Pfam" id="PF13966">
    <property type="entry name" value="zf-RVT"/>
    <property type="match status" value="1"/>
</dbReference>
<dbReference type="InterPro" id="IPR001841">
    <property type="entry name" value="Znf_RING"/>
</dbReference>
<evidence type="ECO:0000256" key="2">
    <source>
        <dbReference type="ARBA" id="ARBA00022723"/>
    </source>
</evidence>
<evidence type="ECO:0000313" key="9">
    <source>
        <dbReference type="EMBL" id="SPD00288.1"/>
    </source>
</evidence>
<reference evidence="9" key="1">
    <citation type="submission" date="2018-02" db="EMBL/GenBank/DDBJ databases">
        <authorList>
            <person name="Cohen D.B."/>
            <person name="Kent A.D."/>
        </authorList>
    </citation>
    <scope>NUCLEOTIDE SEQUENCE</scope>
</reference>
<dbReference type="CDD" id="cd16697">
    <property type="entry name" value="RING-CH-C4HC3_NFXL1"/>
    <property type="match status" value="1"/>
</dbReference>
<keyword evidence="3" id="KW-0677">Repeat</keyword>
<gene>
    <name evidence="9" type="ORF">FSB_LOCUS28170</name>
</gene>
<protein>
    <recommendedName>
        <fullName evidence="8">RING-type domain-containing protein</fullName>
    </recommendedName>
</protein>
<dbReference type="CDD" id="cd06008">
    <property type="entry name" value="NF-X1-zinc-finger"/>
    <property type="match status" value="6"/>
</dbReference>
<dbReference type="PANTHER" id="PTHR12360">
    <property type="entry name" value="NUCLEAR TRANSCRIPTION FACTOR, X-BOX BINDING 1 NFX1"/>
    <property type="match status" value="1"/>
</dbReference>
<dbReference type="SMART" id="SM00438">
    <property type="entry name" value="ZnF_NFX"/>
    <property type="match status" value="6"/>
</dbReference>
<keyword evidence="4 6" id="KW-0863">Zinc-finger</keyword>
<keyword evidence="2" id="KW-0479">Metal-binding</keyword>
<proteinExistence type="inferred from homology"/>
<dbReference type="PANTHER" id="PTHR12360:SF1">
    <property type="entry name" value="NF-X1-TYPE ZINC FINGER PROTEIN NFXL1"/>
    <property type="match status" value="1"/>
</dbReference>
<sequence length="856" mass="96842">MTSTNDHQHQHKHQQFSDSDSDSDNGNTGSEPLRHVDLSNSIFKSYLEFTNQSSPSTSDLTKIQSFLTSSSSGALSCLICLERIKPSHPTWSCSSLCYAVFHLLCIQSWSRESSDRSALRAATRLPISPAHASDHSTWNCPKCRVQYSRSEIPKNYHCFCGKLQDPPSDPWVLPHSCGEICDRPLKHNCGHRCLLLCHPGPCPSCPKLVKSKCYCGAVSDVRRCGFKNFTCNNTCSKPLHCGVHKCSQPCHDGPCPPCRARGIYKCQCGKVKEERECHDREFRCESACDKALTCGKHSCEKGCHEVGECGECPLQGKRACPCGKRVHEGMPCDVTTPLCGATCNKTLNCGLHRCHERCHRGPCVETCRMVVTKSCRCGSLKKQVPCHQNLACERKCQIMRDCGRHPCKRRCCDGDCPPCSEVCGRKLRCKNHKCLAPCHRGACAPCPVMVTISCACGETHFEVPCGIEMDQKPPRCPKPCPIAPLCRHGSNCKGGLGVRKLVPFNRALLDKWLWRFGVEDNRLWKRVLVARHGAGCGDWSTGWTRDSHGCGLWKGIMLGWNDFSAHLKYKVGRGNRVRLWQDRWCGDAPLKDSFPSLYACASNKTATISEVLVRENGQVDWQVTFTRNFNDWELDNVASFLGLLQTHLPSRVVDDGLWWNLKSSGIFDVRSRYSFFREPPSLIFPWKCIWKSKAPRRACFFVWTAAWQRILTCENLRKRGYFITSWCCMCRCNGETVEHLLLHCHVAGVLWNWIFKTFGMQWVMSGTVADLLHSWWNGLGRHSSDIWNFVPACLMWTIWKERNQRTFEDVSKADNQILEGFIQTLFDWSKTWGFSSCTSLSEFISSLYLISHDVSL</sequence>
<dbReference type="GO" id="GO:0005634">
    <property type="term" value="C:nucleus"/>
    <property type="evidence" value="ECO:0007669"/>
    <property type="project" value="InterPro"/>
</dbReference>
<keyword evidence="5" id="KW-0862">Zinc</keyword>
<comment type="similarity">
    <text evidence="1">Belongs to the NFX1 family.</text>
</comment>
<dbReference type="Pfam" id="PF01422">
    <property type="entry name" value="zf-NF-X1"/>
    <property type="match status" value="6"/>
</dbReference>
<dbReference type="GO" id="GO:0000977">
    <property type="term" value="F:RNA polymerase II transcription regulatory region sequence-specific DNA binding"/>
    <property type="evidence" value="ECO:0007669"/>
    <property type="project" value="TreeGrafter"/>
</dbReference>
<dbReference type="InterPro" id="IPR000967">
    <property type="entry name" value="Znf_NFX1"/>
</dbReference>
<name>A0A2N9GLF1_FAGSY</name>